<organism evidence="1 2">
    <name type="scientific">Trifolium pratense</name>
    <name type="common">Red clover</name>
    <dbReference type="NCBI Taxonomy" id="57577"/>
    <lineage>
        <taxon>Eukaryota</taxon>
        <taxon>Viridiplantae</taxon>
        <taxon>Streptophyta</taxon>
        <taxon>Embryophyta</taxon>
        <taxon>Tracheophyta</taxon>
        <taxon>Spermatophyta</taxon>
        <taxon>Magnoliopsida</taxon>
        <taxon>eudicotyledons</taxon>
        <taxon>Gunneridae</taxon>
        <taxon>Pentapetalae</taxon>
        <taxon>rosids</taxon>
        <taxon>fabids</taxon>
        <taxon>Fabales</taxon>
        <taxon>Fabaceae</taxon>
        <taxon>Papilionoideae</taxon>
        <taxon>50 kb inversion clade</taxon>
        <taxon>NPAAA clade</taxon>
        <taxon>Hologalegina</taxon>
        <taxon>IRL clade</taxon>
        <taxon>Trifolieae</taxon>
        <taxon>Trifolium</taxon>
    </lineage>
</organism>
<proteinExistence type="predicted"/>
<comment type="caution">
    <text evidence="1">The sequence shown here is derived from an EMBL/GenBank/DDBJ whole genome shotgun (WGS) entry which is preliminary data.</text>
</comment>
<dbReference type="AlphaFoldDB" id="A0A2K3K2N8"/>
<dbReference type="Proteomes" id="UP000236291">
    <property type="component" value="Unassembled WGS sequence"/>
</dbReference>
<gene>
    <name evidence="1" type="ORF">L195_g051995</name>
</gene>
<sequence>SSDSCPHPYVSLPALDTHWSGCGYEPKPAVLSLEATTSNITVVFQCNVSNTSSPCFFHKPDKEVFLSPVSSVQISAT</sequence>
<protein>
    <submittedName>
        <fullName evidence="1">Uncharacterized protein</fullName>
    </submittedName>
</protein>
<name>A0A2K3K2N8_TRIPR</name>
<evidence type="ECO:0000313" key="1">
    <source>
        <dbReference type="EMBL" id="PNX60567.1"/>
    </source>
</evidence>
<reference evidence="1 2" key="2">
    <citation type="journal article" date="2017" name="Front. Plant Sci.">
        <title>Gene Classification and Mining of Molecular Markers Useful in Red Clover (Trifolium pratense) Breeding.</title>
        <authorList>
            <person name="Istvanek J."/>
            <person name="Dluhosova J."/>
            <person name="Dluhos P."/>
            <person name="Patkova L."/>
            <person name="Nedelnik J."/>
            <person name="Repkova J."/>
        </authorList>
    </citation>
    <scope>NUCLEOTIDE SEQUENCE [LARGE SCALE GENOMIC DNA]</scope>
    <source>
        <strain evidence="2">cv. Tatra</strain>
        <tissue evidence="1">Young leaves</tissue>
    </source>
</reference>
<accession>A0A2K3K2N8</accession>
<evidence type="ECO:0000313" key="2">
    <source>
        <dbReference type="Proteomes" id="UP000236291"/>
    </source>
</evidence>
<feature type="non-terminal residue" evidence="1">
    <location>
        <position position="1"/>
    </location>
</feature>
<reference evidence="1 2" key="1">
    <citation type="journal article" date="2014" name="Am. J. Bot.">
        <title>Genome assembly and annotation for red clover (Trifolium pratense; Fabaceae).</title>
        <authorList>
            <person name="Istvanek J."/>
            <person name="Jaros M."/>
            <person name="Krenek A."/>
            <person name="Repkova J."/>
        </authorList>
    </citation>
    <scope>NUCLEOTIDE SEQUENCE [LARGE SCALE GENOMIC DNA]</scope>
    <source>
        <strain evidence="2">cv. Tatra</strain>
        <tissue evidence="1">Young leaves</tissue>
    </source>
</reference>
<dbReference type="EMBL" id="ASHM01083053">
    <property type="protein sequence ID" value="PNX60567.1"/>
    <property type="molecule type" value="Genomic_DNA"/>
</dbReference>